<sequence>MRRDRKIDDLEMPGGDIDRVRAFDGIGFGWSFVAYGPRYAAFDGGLDGGFDADAAKAVPLPVPYAQDLEAMLAVWSER</sequence>
<gene>
    <name evidence="1" type="ORF">MBUL_02426</name>
</gene>
<name>A0A679IY68_9HYPH</name>
<dbReference type="EMBL" id="LR743504">
    <property type="protein sequence ID" value="CAA2103891.1"/>
    <property type="molecule type" value="Genomic_DNA"/>
</dbReference>
<accession>A0A679IY68</accession>
<evidence type="ECO:0000313" key="1">
    <source>
        <dbReference type="EMBL" id="CAA2103891.1"/>
    </source>
</evidence>
<organism evidence="1">
    <name type="scientific">Methylobacterium bullatum</name>
    <dbReference type="NCBI Taxonomy" id="570505"/>
    <lineage>
        <taxon>Bacteria</taxon>
        <taxon>Pseudomonadati</taxon>
        <taxon>Pseudomonadota</taxon>
        <taxon>Alphaproteobacteria</taxon>
        <taxon>Hyphomicrobiales</taxon>
        <taxon>Methylobacteriaceae</taxon>
        <taxon>Methylobacterium</taxon>
    </lineage>
</organism>
<proteinExistence type="predicted"/>
<reference evidence="1" key="1">
    <citation type="submission" date="2019-12" db="EMBL/GenBank/DDBJ databases">
        <authorList>
            <person name="Cremers G."/>
        </authorList>
    </citation>
    <scope>NUCLEOTIDE SEQUENCE</scope>
    <source>
        <strain evidence="1">Mbul1</strain>
    </source>
</reference>
<protein>
    <submittedName>
        <fullName evidence="1">Uncharacterized protein</fullName>
    </submittedName>
</protein>
<dbReference type="AlphaFoldDB" id="A0A679IY68"/>